<evidence type="ECO:0000313" key="1">
    <source>
        <dbReference type="EMBL" id="OHB01829.1"/>
    </source>
</evidence>
<dbReference type="Proteomes" id="UP000177707">
    <property type="component" value="Unassembled WGS sequence"/>
</dbReference>
<comment type="caution">
    <text evidence="1">The sequence shown here is derived from an EMBL/GenBank/DDBJ whole genome shotgun (WGS) entry which is preliminary data.</text>
</comment>
<proteinExistence type="predicted"/>
<protein>
    <submittedName>
        <fullName evidence="1">Uncharacterized protein</fullName>
    </submittedName>
</protein>
<organism evidence="1 2">
    <name type="scientific">Candidatus Zambryskibacteria bacterium RIFCSPLOWO2_01_FULL_39_39</name>
    <dbReference type="NCBI Taxonomy" id="1802758"/>
    <lineage>
        <taxon>Bacteria</taxon>
        <taxon>Candidatus Zambryskiibacteriota</taxon>
    </lineage>
</organism>
<name>A0A1G2TXE6_9BACT</name>
<dbReference type="AlphaFoldDB" id="A0A1G2TXE6"/>
<evidence type="ECO:0000313" key="2">
    <source>
        <dbReference type="Proteomes" id="UP000177707"/>
    </source>
</evidence>
<dbReference type="STRING" id="1802758.A3A96_00100"/>
<reference evidence="1 2" key="1">
    <citation type="journal article" date="2016" name="Nat. Commun.">
        <title>Thousands of microbial genomes shed light on interconnected biogeochemical processes in an aquifer system.</title>
        <authorList>
            <person name="Anantharaman K."/>
            <person name="Brown C.T."/>
            <person name="Hug L.A."/>
            <person name="Sharon I."/>
            <person name="Castelle C.J."/>
            <person name="Probst A.J."/>
            <person name="Thomas B.C."/>
            <person name="Singh A."/>
            <person name="Wilkins M.J."/>
            <person name="Karaoz U."/>
            <person name="Brodie E.L."/>
            <person name="Williams K.H."/>
            <person name="Hubbard S.S."/>
            <person name="Banfield J.F."/>
        </authorList>
    </citation>
    <scope>NUCLEOTIDE SEQUENCE [LARGE SCALE GENOMIC DNA]</scope>
</reference>
<gene>
    <name evidence="1" type="ORF">A3A96_00100</name>
</gene>
<sequence length="201" mass="22400">MLEQDFRLLTVQKRIGNEVKKNTKTPAKIGGGFSIDKYFGVCIICLEVQFMYRESQFSGMEMGALSKALTVPTATVQTGKQREVIPWGELAKLSPAEVILELCKGFTEEDGFQKVMGKVQDCVRGVSCEVTHCGQGSLLTLEVWGGDNTSFIRFVTARSPEIGDKIEIQVDGESPVYDGEGHLAKIRQTLREIRMDHQMVY</sequence>
<dbReference type="EMBL" id="MHWB01000009">
    <property type="protein sequence ID" value="OHB01829.1"/>
    <property type="molecule type" value="Genomic_DNA"/>
</dbReference>
<accession>A0A1G2TXE6</accession>